<dbReference type="GO" id="GO:0007178">
    <property type="term" value="P:cell surface receptor protein serine/threonine kinase signaling pathway"/>
    <property type="evidence" value="ECO:0000318"/>
    <property type="project" value="GO_Central"/>
</dbReference>
<dbReference type="PANTHER" id="PTHR13113">
    <property type="entry name" value="ECSIT EVOLUTIONARILY CONSERVED SIGNALING INTERMEDIATE IN TOLL PATHWAYS"/>
    <property type="match status" value="1"/>
</dbReference>
<dbReference type="EMBL" id="CH991569">
    <property type="protein sequence ID" value="EDQ85953.1"/>
    <property type="molecule type" value="Genomic_DNA"/>
</dbReference>
<evidence type="ECO:0000259" key="2">
    <source>
        <dbReference type="Pfam" id="PF06239"/>
    </source>
</evidence>
<keyword evidence="4" id="KW-1185">Reference proteome</keyword>
<dbReference type="STRING" id="81824.A9V8X9"/>
<dbReference type="Pfam" id="PF06239">
    <property type="entry name" value="ECSIT_N"/>
    <property type="match status" value="1"/>
</dbReference>
<dbReference type="Proteomes" id="UP000001357">
    <property type="component" value="Unassembled WGS sequence"/>
</dbReference>
<dbReference type="AlphaFoldDB" id="A9V8X9"/>
<name>A9V8X9_MONBE</name>
<sequence length="289" mass="32702">MAQYKAARGPDEDPAPSSSADPGPERHHQVAGLAEAAHRQLQQAQTVTELHQAIDAFRAAEPQHGHVAFLNATMERVAEIDEPLPLATYDNLLNIFPKTNTFKTSSLLDAIWPRQTLQGEAALRVLNHMETDGLIPQASTHAILLRTFGAASAPVKKVTYMAYWMQRFFGSNPFALPLPLPQTDEAWLHLALRRFAGKDATVHGARLRIPRSLFLNWWLKGANEPGFQADVITTSHWAFEMMPLDMDDAGRTNTVVDRDIETWRRFADRWMRQLQRLTQHECQTMIHLQ</sequence>
<dbReference type="eggNOG" id="KOG3941">
    <property type="taxonomic scope" value="Eukaryota"/>
</dbReference>
<dbReference type="KEGG" id="mbr:MONBRDRAFT_28699"/>
<accession>A9V8X9</accession>
<protein>
    <recommendedName>
        <fullName evidence="2">ECSIT N-terminal domain-containing protein</fullName>
    </recommendedName>
</protein>
<evidence type="ECO:0000313" key="3">
    <source>
        <dbReference type="EMBL" id="EDQ85953.1"/>
    </source>
</evidence>
<proteinExistence type="predicted"/>
<feature type="domain" description="ECSIT N-terminal" evidence="2">
    <location>
        <begin position="42"/>
        <end position="196"/>
    </location>
</feature>
<dbReference type="InterPro" id="IPR046448">
    <property type="entry name" value="ECSIT_N"/>
</dbReference>
<dbReference type="GO" id="GO:0005739">
    <property type="term" value="C:mitochondrion"/>
    <property type="evidence" value="ECO:0000318"/>
    <property type="project" value="GO_Central"/>
</dbReference>
<dbReference type="InParanoid" id="A9V8X9"/>
<organism evidence="3 4">
    <name type="scientific">Monosiga brevicollis</name>
    <name type="common">Choanoflagellate</name>
    <dbReference type="NCBI Taxonomy" id="81824"/>
    <lineage>
        <taxon>Eukaryota</taxon>
        <taxon>Choanoflagellata</taxon>
        <taxon>Craspedida</taxon>
        <taxon>Salpingoecidae</taxon>
        <taxon>Monosiga</taxon>
    </lineage>
</organism>
<dbReference type="GO" id="GO:0045087">
    <property type="term" value="P:innate immune response"/>
    <property type="evidence" value="ECO:0000318"/>
    <property type="project" value="GO_Central"/>
</dbReference>
<dbReference type="GeneID" id="5894483"/>
<dbReference type="RefSeq" id="XP_001749147.1">
    <property type="nucleotide sequence ID" value="XM_001749095.1"/>
</dbReference>
<reference evidence="3 4" key="1">
    <citation type="journal article" date="2008" name="Nature">
        <title>The genome of the choanoflagellate Monosiga brevicollis and the origin of metazoans.</title>
        <authorList>
            <consortium name="JGI Sequencing"/>
            <person name="King N."/>
            <person name="Westbrook M.J."/>
            <person name="Young S.L."/>
            <person name="Kuo A."/>
            <person name="Abedin M."/>
            <person name="Chapman J."/>
            <person name="Fairclough S."/>
            <person name="Hellsten U."/>
            <person name="Isogai Y."/>
            <person name="Letunic I."/>
            <person name="Marr M."/>
            <person name="Pincus D."/>
            <person name="Putnam N."/>
            <person name="Rokas A."/>
            <person name="Wright K.J."/>
            <person name="Zuzow R."/>
            <person name="Dirks W."/>
            <person name="Good M."/>
            <person name="Goodstein D."/>
            <person name="Lemons D."/>
            <person name="Li W."/>
            <person name="Lyons J.B."/>
            <person name="Morris A."/>
            <person name="Nichols S."/>
            <person name="Richter D.J."/>
            <person name="Salamov A."/>
            <person name="Bork P."/>
            <person name="Lim W.A."/>
            <person name="Manning G."/>
            <person name="Miller W.T."/>
            <person name="McGinnis W."/>
            <person name="Shapiro H."/>
            <person name="Tjian R."/>
            <person name="Grigoriev I.V."/>
            <person name="Rokhsar D."/>
        </authorList>
    </citation>
    <scope>NUCLEOTIDE SEQUENCE [LARGE SCALE GENOMIC DNA]</scope>
    <source>
        <strain evidence="4">MX1 / ATCC 50154</strain>
    </source>
</reference>
<dbReference type="PANTHER" id="PTHR13113:SF1">
    <property type="entry name" value="EVOLUTIONARILY CONSERVED SIGNALING INTERMEDIATE IN TOLL PATHWAY, MITOCHONDRIAL"/>
    <property type="match status" value="1"/>
</dbReference>
<evidence type="ECO:0000256" key="1">
    <source>
        <dbReference type="SAM" id="MobiDB-lite"/>
    </source>
</evidence>
<gene>
    <name evidence="3" type="ORF">MONBRDRAFT_28699</name>
</gene>
<evidence type="ECO:0000313" key="4">
    <source>
        <dbReference type="Proteomes" id="UP000001357"/>
    </source>
</evidence>
<dbReference type="InterPro" id="IPR010418">
    <property type="entry name" value="ECSIT"/>
</dbReference>
<feature type="region of interest" description="Disordered" evidence="1">
    <location>
        <begin position="1"/>
        <end position="29"/>
    </location>
</feature>